<dbReference type="PANTHER" id="PTHR11525:SF14">
    <property type="entry name" value="OS04G0657100 PROTEIN"/>
    <property type="match status" value="1"/>
</dbReference>
<gene>
    <name evidence="7" type="ORF">OsI_17735</name>
</gene>
<dbReference type="EMBL" id="CM000129">
    <property type="protein sequence ID" value="EEC78165.1"/>
    <property type="molecule type" value="Genomic_DNA"/>
</dbReference>
<proteinExistence type="inferred from homology"/>
<dbReference type="Pfam" id="PF00348">
    <property type="entry name" value="polyprenyl_synt"/>
    <property type="match status" value="1"/>
</dbReference>
<organism evidence="7 8">
    <name type="scientific">Oryza sativa subsp. indica</name>
    <name type="common">Rice</name>
    <dbReference type="NCBI Taxonomy" id="39946"/>
    <lineage>
        <taxon>Eukaryota</taxon>
        <taxon>Viridiplantae</taxon>
        <taxon>Streptophyta</taxon>
        <taxon>Embryophyta</taxon>
        <taxon>Tracheophyta</taxon>
        <taxon>Spermatophyta</taxon>
        <taxon>Magnoliopsida</taxon>
        <taxon>Liliopsida</taxon>
        <taxon>Poales</taxon>
        <taxon>Poaceae</taxon>
        <taxon>BOP clade</taxon>
        <taxon>Oryzoideae</taxon>
        <taxon>Oryzeae</taxon>
        <taxon>Oryzinae</taxon>
        <taxon>Oryza</taxon>
        <taxon>Oryza sativa</taxon>
    </lineage>
</organism>
<keyword evidence="4" id="KW-0479">Metal-binding</keyword>
<accession>B8AVM2</accession>
<keyword evidence="3" id="KW-0808">Transferase</keyword>
<dbReference type="PANTHER" id="PTHR11525">
    <property type="entry name" value="FARNESYL-PYROPHOSPHATE SYNTHETASE"/>
    <property type="match status" value="1"/>
</dbReference>
<dbReference type="PROSITE" id="PS00444">
    <property type="entry name" value="POLYPRENYL_SYNTHASE_2"/>
    <property type="match status" value="1"/>
</dbReference>
<dbReference type="GO" id="GO:0045337">
    <property type="term" value="P:farnesyl diphosphate biosynthetic process"/>
    <property type="evidence" value="ECO:0007669"/>
    <property type="project" value="TreeGrafter"/>
</dbReference>
<evidence type="ECO:0000313" key="7">
    <source>
        <dbReference type="EMBL" id="EEC78165.1"/>
    </source>
</evidence>
<evidence type="ECO:0000256" key="3">
    <source>
        <dbReference type="ARBA" id="ARBA00022679"/>
    </source>
</evidence>
<protein>
    <submittedName>
        <fullName evidence="7">Uncharacterized protein</fullName>
    </submittedName>
</protein>
<dbReference type="Gene3D" id="1.10.600.10">
    <property type="entry name" value="Farnesyl Diphosphate Synthase"/>
    <property type="match status" value="1"/>
</dbReference>
<dbReference type="GO" id="GO:0005737">
    <property type="term" value="C:cytoplasm"/>
    <property type="evidence" value="ECO:0007669"/>
    <property type="project" value="TreeGrafter"/>
</dbReference>
<evidence type="ECO:0000256" key="1">
    <source>
        <dbReference type="ARBA" id="ARBA00001946"/>
    </source>
</evidence>
<dbReference type="SUPFAM" id="SSF48576">
    <property type="entry name" value="Terpenoid synthases"/>
    <property type="match status" value="1"/>
</dbReference>
<dbReference type="InterPro" id="IPR033749">
    <property type="entry name" value="Polyprenyl_synt_CS"/>
</dbReference>
<keyword evidence="6" id="KW-0414">Isoprene biosynthesis</keyword>
<reference evidence="7 8" key="1">
    <citation type="journal article" date="2005" name="PLoS Biol.">
        <title>The genomes of Oryza sativa: a history of duplications.</title>
        <authorList>
            <person name="Yu J."/>
            <person name="Wang J."/>
            <person name="Lin W."/>
            <person name="Li S."/>
            <person name="Li H."/>
            <person name="Zhou J."/>
            <person name="Ni P."/>
            <person name="Dong W."/>
            <person name="Hu S."/>
            <person name="Zeng C."/>
            <person name="Zhang J."/>
            <person name="Zhang Y."/>
            <person name="Li R."/>
            <person name="Xu Z."/>
            <person name="Li S."/>
            <person name="Li X."/>
            <person name="Zheng H."/>
            <person name="Cong L."/>
            <person name="Lin L."/>
            <person name="Yin J."/>
            <person name="Geng J."/>
            <person name="Li G."/>
            <person name="Shi J."/>
            <person name="Liu J."/>
            <person name="Lv H."/>
            <person name="Li J."/>
            <person name="Wang J."/>
            <person name="Deng Y."/>
            <person name="Ran L."/>
            <person name="Shi X."/>
            <person name="Wang X."/>
            <person name="Wu Q."/>
            <person name="Li C."/>
            <person name="Ren X."/>
            <person name="Wang J."/>
            <person name="Wang X."/>
            <person name="Li D."/>
            <person name="Liu D."/>
            <person name="Zhang X."/>
            <person name="Ji Z."/>
            <person name="Zhao W."/>
            <person name="Sun Y."/>
            <person name="Zhang Z."/>
            <person name="Bao J."/>
            <person name="Han Y."/>
            <person name="Dong L."/>
            <person name="Ji J."/>
            <person name="Chen P."/>
            <person name="Wu S."/>
            <person name="Liu J."/>
            <person name="Xiao Y."/>
            <person name="Bu D."/>
            <person name="Tan J."/>
            <person name="Yang L."/>
            <person name="Ye C."/>
            <person name="Zhang J."/>
            <person name="Xu J."/>
            <person name="Zhou Y."/>
            <person name="Yu Y."/>
            <person name="Zhang B."/>
            <person name="Zhuang S."/>
            <person name="Wei H."/>
            <person name="Liu B."/>
            <person name="Lei M."/>
            <person name="Yu H."/>
            <person name="Li Y."/>
            <person name="Xu H."/>
            <person name="Wei S."/>
            <person name="He X."/>
            <person name="Fang L."/>
            <person name="Zhang Z."/>
            <person name="Zhang Y."/>
            <person name="Huang X."/>
            <person name="Su Z."/>
            <person name="Tong W."/>
            <person name="Li J."/>
            <person name="Tong Z."/>
            <person name="Li S."/>
            <person name="Ye J."/>
            <person name="Wang L."/>
            <person name="Fang L."/>
            <person name="Lei T."/>
            <person name="Chen C."/>
            <person name="Chen H."/>
            <person name="Xu Z."/>
            <person name="Li H."/>
            <person name="Huang H."/>
            <person name="Zhang F."/>
            <person name="Xu H."/>
            <person name="Li N."/>
            <person name="Zhao C."/>
            <person name="Li S."/>
            <person name="Dong L."/>
            <person name="Huang Y."/>
            <person name="Li L."/>
            <person name="Xi Y."/>
            <person name="Qi Q."/>
            <person name="Li W."/>
            <person name="Zhang B."/>
            <person name="Hu W."/>
            <person name="Zhang Y."/>
            <person name="Tian X."/>
            <person name="Jiao Y."/>
            <person name="Liang X."/>
            <person name="Jin J."/>
            <person name="Gao L."/>
            <person name="Zheng W."/>
            <person name="Hao B."/>
            <person name="Liu S."/>
            <person name="Wang W."/>
            <person name="Yuan L."/>
            <person name="Cao M."/>
            <person name="McDermott J."/>
            <person name="Samudrala R."/>
            <person name="Wang J."/>
            <person name="Wong G.K."/>
            <person name="Yang H."/>
        </authorList>
    </citation>
    <scope>NUCLEOTIDE SEQUENCE [LARGE SCALE GENOMIC DNA]</scope>
    <source>
        <strain evidence="8">cv. 93-11</strain>
    </source>
</reference>
<dbReference type="GO" id="GO:0046872">
    <property type="term" value="F:metal ion binding"/>
    <property type="evidence" value="ECO:0007669"/>
    <property type="project" value="UniProtKB-KW"/>
</dbReference>
<evidence type="ECO:0000256" key="5">
    <source>
        <dbReference type="ARBA" id="ARBA00022842"/>
    </source>
</evidence>
<keyword evidence="8" id="KW-1185">Reference proteome</keyword>
<dbReference type="STRING" id="39946.B8AVM2"/>
<keyword evidence="5" id="KW-0460">Magnesium</keyword>
<evidence type="ECO:0000313" key="8">
    <source>
        <dbReference type="Proteomes" id="UP000007015"/>
    </source>
</evidence>
<evidence type="ECO:0000256" key="2">
    <source>
        <dbReference type="ARBA" id="ARBA00006706"/>
    </source>
</evidence>
<dbReference type="InterPro" id="IPR000092">
    <property type="entry name" value="Polyprenyl_synt"/>
</dbReference>
<dbReference type="InterPro" id="IPR008949">
    <property type="entry name" value="Isoprenoid_synthase_dom_sf"/>
</dbReference>
<name>B8AVM2_ORYSI</name>
<dbReference type="AlphaFoldDB" id="B8AVM2"/>
<comment type="cofactor">
    <cofactor evidence="1">
        <name>Mg(2+)</name>
        <dbReference type="ChEBI" id="CHEBI:18420"/>
    </cofactor>
</comment>
<sequence>MVAEGIALQTSLGQMLDLISTHTGADDLAKYSIEGYRRIVKYKTAYYSFYLPVANALLLSGAKLEDFSGLKDILIEMGIYFQIQDDYLDCFADPNTIGKELCRDKEKGSIFSEALMMMYLVWKSCSTMSGIPRPRLNFFKEMPALVQKGGSSSIQWWVSSLPFLN</sequence>
<dbReference type="InterPro" id="IPR039702">
    <property type="entry name" value="FPS1-like"/>
</dbReference>
<comment type="similarity">
    <text evidence="2">Belongs to the FPP/GGPP synthase family.</text>
</comment>
<dbReference type="Proteomes" id="UP000007015">
    <property type="component" value="Chromosome 4"/>
</dbReference>
<evidence type="ECO:0000256" key="6">
    <source>
        <dbReference type="ARBA" id="ARBA00023229"/>
    </source>
</evidence>
<dbReference type="HOGENOM" id="CLU_1613528_0_0_1"/>
<dbReference type="GO" id="GO:0004161">
    <property type="term" value="F:dimethylallyltranstransferase activity"/>
    <property type="evidence" value="ECO:0007669"/>
    <property type="project" value="TreeGrafter"/>
</dbReference>
<dbReference type="Gramene" id="BGIOSGA014192-TA">
    <property type="protein sequence ID" value="BGIOSGA014192-PA"/>
    <property type="gene ID" value="BGIOSGA014192"/>
</dbReference>
<evidence type="ECO:0000256" key="4">
    <source>
        <dbReference type="ARBA" id="ARBA00022723"/>
    </source>
</evidence>
<dbReference type="GO" id="GO:0004337">
    <property type="term" value="F:(2E,6E)-farnesyl diphosphate synthase activity"/>
    <property type="evidence" value="ECO:0007669"/>
    <property type="project" value="TreeGrafter"/>
</dbReference>